<dbReference type="PANTHER" id="PTHR30399:SF1">
    <property type="entry name" value="UTP PYROPHOSPHATASE"/>
    <property type="match status" value="1"/>
</dbReference>
<feature type="domain" description="YgjP-like metallopeptidase" evidence="1">
    <location>
        <begin position="17"/>
        <end position="251"/>
    </location>
</feature>
<evidence type="ECO:0000313" key="2">
    <source>
        <dbReference type="EMBL" id="EMZ24503.1"/>
    </source>
</evidence>
<comment type="caution">
    <text evidence="2">The sequence shown here is derived from an EMBL/GenBank/DDBJ whole genome shotgun (WGS) entry which is preliminary data.</text>
</comment>
<dbReference type="InterPro" id="IPR053136">
    <property type="entry name" value="UTP_pyrophosphatase-like"/>
</dbReference>
<dbReference type="PATRIC" id="fig|1235802.3.peg.3372"/>
<keyword evidence="3" id="KW-1185">Reference proteome</keyword>
<evidence type="ECO:0000313" key="3">
    <source>
        <dbReference type="Proteomes" id="UP000012589"/>
    </source>
</evidence>
<dbReference type="Gene3D" id="3.30.2010.10">
    <property type="entry name" value="Metalloproteases ('zincins'), catalytic domain"/>
    <property type="match status" value="1"/>
</dbReference>
<dbReference type="HOGENOM" id="CLU_065947_1_1_9"/>
<protein>
    <recommendedName>
        <fullName evidence="1">YgjP-like metallopeptidase domain-containing protein</fullName>
    </recommendedName>
</protein>
<dbReference type="Proteomes" id="UP000012589">
    <property type="component" value="Unassembled WGS sequence"/>
</dbReference>
<name>N2ADH2_9FIRM</name>
<dbReference type="CDD" id="cd07344">
    <property type="entry name" value="M48_yhfN_like"/>
    <property type="match status" value="1"/>
</dbReference>
<proteinExistence type="predicted"/>
<dbReference type="EMBL" id="AQFT01000096">
    <property type="protein sequence ID" value="EMZ24503.1"/>
    <property type="molecule type" value="Genomic_DNA"/>
</dbReference>
<dbReference type="PANTHER" id="PTHR30399">
    <property type="entry name" value="UNCHARACTERIZED PROTEIN YGJP"/>
    <property type="match status" value="1"/>
</dbReference>
<accession>N2ADH2</accession>
<gene>
    <name evidence="2" type="ORF">C823_03188</name>
</gene>
<dbReference type="OrthoDB" id="9811177at2"/>
<dbReference type="eggNOG" id="COG1451">
    <property type="taxonomic scope" value="Bacteria"/>
</dbReference>
<evidence type="ECO:0000259" key="1">
    <source>
        <dbReference type="Pfam" id="PF01863"/>
    </source>
</evidence>
<dbReference type="AlphaFoldDB" id="N2ADH2"/>
<organism evidence="2 3">
    <name type="scientific">Eubacterium plexicaudatum ASF492</name>
    <dbReference type="NCBI Taxonomy" id="1235802"/>
    <lineage>
        <taxon>Bacteria</taxon>
        <taxon>Bacillati</taxon>
        <taxon>Bacillota</taxon>
        <taxon>Clostridia</taxon>
        <taxon>Eubacteriales</taxon>
        <taxon>Eubacteriaceae</taxon>
        <taxon>Eubacterium</taxon>
    </lineage>
</organism>
<dbReference type="Pfam" id="PF01863">
    <property type="entry name" value="YgjP-like"/>
    <property type="match status" value="1"/>
</dbReference>
<sequence>MTEKQELSYKLIRKNVKNINLRVKRDGSVIVSANPRVPKTYIDEFVRSKRSFIQKAQADMEQNRKEAVEQQFLTGEQIPYLGGSLLLRANRADSRRIPDWIEQMQQGSITGFSRNDRGEALFCKDGCLYLYTTDVDNAAYNRQLYEEWQKIQTGSLCRKISARYYPVFEKRGVVYPEIKIRKMRSRWGSCIPARHKITFNSLLLEKPVESVEYVVVHEFSHFIHPDHSDAFYRFVEQILPDWKIRREGLREK</sequence>
<dbReference type="InterPro" id="IPR002725">
    <property type="entry name" value="YgjP-like_metallopeptidase"/>
</dbReference>
<reference evidence="2 3" key="1">
    <citation type="journal article" date="2014" name="Genome Announc.">
        <title>Draft genome sequences of the altered schaedler flora, a defined bacterial community from gnotobiotic mice.</title>
        <authorList>
            <person name="Wannemuehler M.J."/>
            <person name="Overstreet A.M."/>
            <person name="Ward D.V."/>
            <person name="Phillips G.J."/>
        </authorList>
    </citation>
    <scope>NUCLEOTIDE SEQUENCE [LARGE SCALE GENOMIC DNA]</scope>
    <source>
        <strain evidence="2 3">ASF492</strain>
    </source>
</reference>
<dbReference type="STRING" id="1235802.C823_03188"/>